<proteinExistence type="predicted"/>
<dbReference type="OrthoDB" id="2750929at2759"/>
<evidence type="ECO:0000313" key="2">
    <source>
        <dbReference type="Proteomes" id="UP000054270"/>
    </source>
</evidence>
<sequence length="340" mass="38900">MLSTSIPRILKRKSFQAVHISAHIRICPLSETRIRARSLSSFSPTHHTRRNGLFLFTLRPDRIIQTGQEIVDLSGLTSKFITVPFEHPRWPNPRNPGKNVKLVGRQVGSTTVQFPANTRGFFYYRHGITDLAGSVRFRLCDGAAAFESGRDLVRTDRPWQPQLVDIVGSANLRPFIPLLLAEQLVDEKVLVDAAQIRVQCMSAKSRFYSFSEPFTLPLNLYTFGSLFITRKSWHTHGFRDLYHDRRNGTTIQFPYSGRILARFEISAFPEHAKLGPCLLLKCLDIIDPVECVMPNYDGFVEQPTPGSYHTRGGKLWHIPLMRHLDTFRNMMEQEGLLPRL</sequence>
<accession>A0A0D2L8C8</accession>
<reference evidence="2" key="1">
    <citation type="submission" date="2014-04" db="EMBL/GenBank/DDBJ databases">
        <title>Evolutionary Origins and Diversification of the Mycorrhizal Mutualists.</title>
        <authorList>
            <consortium name="DOE Joint Genome Institute"/>
            <consortium name="Mycorrhizal Genomics Consortium"/>
            <person name="Kohler A."/>
            <person name="Kuo A."/>
            <person name="Nagy L.G."/>
            <person name="Floudas D."/>
            <person name="Copeland A."/>
            <person name="Barry K.W."/>
            <person name="Cichocki N."/>
            <person name="Veneault-Fourrey C."/>
            <person name="LaButti K."/>
            <person name="Lindquist E.A."/>
            <person name="Lipzen A."/>
            <person name="Lundell T."/>
            <person name="Morin E."/>
            <person name="Murat C."/>
            <person name="Riley R."/>
            <person name="Ohm R."/>
            <person name="Sun H."/>
            <person name="Tunlid A."/>
            <person name="Henrissat B."/>
            <person name="Grigoriev I.V."/>
            <person name="Hibbett D.S."/>
            <person name="Martin F."/>
        </authorList>
    </citation>
    <scope>NUCLEOTIDE SEQUENCE [LARGE SCALE GENOMIC DNA]</scope>
    <source>
        <strain evidence="2">FD-334 SS-4</strain>
    </source>
</reference>
<dbReference type="AlphaFoldDB" id="A0A0D2L8C8"/>
<dbReference type="Proteomes" id="UP000054270">
    <property type="component" value="Unassembled WGS sequence"/>
</dbReference>
<keyword evidence="2" id="KW-1185">Reference proteome</keyword>
<organism evidence="1 2">
    <name type="scientific">Hypholoma sublateritium (strain FD-334 SS-4)</name>
    <dbReference type="NCBI Taxonomy" id="945553"/>
    <lineage>
        <taxon>Eukaryota</taxon>
        <taxon>Fungi</taxon>
        <taxon>Dikarya</taxon>
        <taxon>Basidiomycota</taxon>
        <taxon>Agaricomycotina</taxon>
        <taxon>Agaricomycetes</taxon>
        <taxon>Agaricomycetidae</taxon>
        <taxon>Agaricales</taxon>
        <taxon>Agaricineae</taxon>
        <taxon>Strophariaceae</taxon>
        <taxon>Hypholoma</taxon>
    </lineage>
</organism>
<name>A0A0D2L8C8_HYPSF</name>
<evidence type="ECO:0000313" key="1">
    <source>
        <dbReference type="EMBL" id="KJA23472.1"/>
    </source>
</evidence>
<protein>
    <submittedName>
        <fullName evidence="1">Uncharacterized protein</fullName>
    </submittedName>
</protein>
<dbReference type="OMA" id="SAHIRIC"/>
<gene>
    <name evidence="1" type="ORF">HYPSUDRAFT_66378</name>
</gene>
<dbReference type="EMBL" id="KN817543">
    <property type="protein sequence ID" value="KJA23472.1"/>
    <property type="molecule type" value="Genomic_DNA"/>
</dbReference>